<dbReference type="Gene3D" id="3.10.450.40">
    <property type="match status" value="1"/>
</dbReference>
<gene>
    <name evidence="2" type="ORF">AN964_16130</name>
</gene>
<protein>
    <recommendedName>
        <fullName evidence="1">PepSY domain-containing protein</fullName>
    </recommendedName>
</protein>
<evidence type="ECO:0000259" key="1">
    <source>
        <dbReference type="Pfam" id="PF03413"/>
    </source>
</evidence>
<feature type="domain" description="PepSY" evidence="1">
    <location>
        <begin position="6"/>
        <end position="64"/>
    </location>
</feature>
<evidence type="ECO:0000313" key="3">
    <source>
        <dbReference type="Proteomes" id="UP000051888"/>
    </source>
</evidence>
<accession>A0A0Q3X0W3</accession>
<organism evidence="2 3">
    <name type="scientific">Heyndrickxia shackletonii</name>
    <dbReference type="NCBI Taxonomy" id="157838"/>
    <lineage>
        <taxon>Bacteria</taxon>
        <taxon>Bacillati</taxon>
        <taxon>Bacillota</taxon>
        <taxon>Bacilli</taxon>
        <taxon>Bacillales</taxon>
        <taxon>Bacillaceae</taxon>
        <taxon>Heyndrickxia</taxon>
    </lineage>
</organism>
<dbReference type="InterPro" id="IPR025711">
    <property type="entry name" value="PepSY"/>
</dbReference>
<sequence length="78" mass="9029">MKKNIISEKQAEDIALKRIKGDVLNVEMEKEEGKTYYEVKIITSNKVLFEVEIDAHTGKIVEVENEGKHSRKKDKKVK</sequence>
<comment type="caution">
    <text evidence="2">The sequence shown here is derived from an EMBL/GenBank/DDBJ whole genome shotgun (WGS) entry which is preliminary data.</text>
</comment>
<dbReference type="PATRIC" id="fig|157838.3.peg.3566"/>
<name>A0A0Q3X0W3_9BACI</name>
<proteinExistence type="predicted"/>
<dbReference type="AlphaFoldDB" id="A0A0Q3X0W3"/>
<dbReference type="STRING" id="157838.AN964_16130"/>
<dbReference type="Proteomes" id="UP000051888">
    <property type="component" value="Unassembled WGS sequence"/>
</dbReference>
<dbReference type="Pfam" id="PF03413">
    <property type="entry name" value="PepSY"/>
    <property type="match status" value="1"/>
</dbReference>
<reference evidence="2 3" key="1">
    <citation type="submission" date="2015-09" db="EMBL/GenBank/DDBJ databases">
        <title>Genome sequencing project for genomic taxonomy and phylogenomics of Bacillus-like bacteria.</title>
        <authorList>
            <person name="Liu B."/>
            <person name="Wang J."/>
            <person name="Zhu Y."/>
            <person name="Liu G."/>
            <person name="Chen Q."/>
            <person name="Chen Z."/>
            <person name="Lan J."/>
            <person name="Che J."/>
            <person name="Ge C."/>
            <person name="Shi H."/>
            <person name="Pan Z."/>
            <person name="Liu X."/>
        </authorList>
    </citation>
    <scope>NUCLEOTIDE SEQUENCE [LARGE SCALE GENOMIC DNA]</scope>
    <source>
        <strain evidence="2 3">LMG 18435</strain>
    </source>
</reference>
<evidence type="ECO:0000313" key="2">
    <source>
        <dbReference type="EMBL" id="KQL55532.1"/>
    </source>
</evidence>
<dbReference type="EMBL" id="LJJC01000004">
    <property type="protein sequence ID" value="KQL55532.1"/>
    <property type="molecule type" value="Genomic_DNA"/>
</dbReference>
<keyword evidence="3" id="KW-1185">Reference proteome</keyword>